<feature type="non-terminal residue" evidence="1">
    <location>
        <position position="86"/>
    </location>
</feature>
<protein>
    <submittedName>
        <fullName evidence="1">Uncharacterized protein</fullName>
    </submittedName>
</protein>
<dbReference type="CDD" id="cd00303">
    <property type="entry name" value="retropepsin_like"/>
    <property type="match status" value="1"/>
</dbReference>
<dbReference type="Pfam" id="PF13650">
    <property type="entry name" value="Asp_protease_2"/>
    <property type="match status" value="1"/>
</dbReference>
<dbReference type="EMBL" id="LXQA010315454">
    <property type="protein sequence ID" value="MCI43302.1"/>
    <property type="molecule type" value="Genomic_DNA"/>
</dbReference>
<organism evidence="1 2">
    <name type="scientific">Trifolium medium</name>
    <dbReference type="NCBI Taxonomy" id="97028"/>
    <lineage>
        <taxon>Eukaryota</taxon>
        <taxon>Viridiplantae</taxon>
        <taxon>Streptophyta</taxon>
        <taxon>Embryophyta</taxon>
        <taxon>Tracheophyta</taxon>
        <taxon>Spermatophyta</taxon>
        <taxon>Magnoliopsida</taxon>
        <taxon>eudicotyledons</taxon>
        <taxon>Gunneridae</taxon>
        <taxon>Pentapetalae</taxon>
        <taxon>rosids</taxon>
        <taxon>fabids</taxon>
        <taxon>Fabales</taxon>
        <taxon>Fabaceae</taxon>
        <taxon>Papilionoideae</taxon>
        <taxon>50 kb inversion clade</taxon>
        <taxon>NPAAA clade</taxon>
        <taxon>Hologalegina</taxon>
        <taxon>IRL clade</taxon>
        <taxon>Trifolieae</taxon>
        <taxon>Trifolium</taxon>
    </lineage>
</organism>
<dbReference type="Gene3D" id="2.40.70.10">
    <property type="entry name" value="Acid Proteases"/>
    <property type="match status" value="1"/>
</dbReference>
<evidence type="ECO:0000313" key="2">
    <source>
        <dbReference type="Proteomes" id="UP000265520"/>
    </source>
</evidence>
<accession>A0A392S4F2</accession>
<dbReference type="Proteomes" id="UP000265520">
    <property type="component" value="Unassembled WGS sequence"/>
</dbReference>
<name>A0A392S4F2_9FABA</name>
<dbReference type="AlphaFoldDB" id="A0A392S4F2"/>
<proteinExistence type="predicted"/>
<evidence type="ECO:0000313" key="1">
    <source>
        <dbReference type="EMBL" id="MCI43302.1"/>
    </source>
</evidence>
<sequence length="86" mass="9162">MSLLDPPSEAQLSYHAMSWIQTAQTIRVLGSVAQHSTHVLVDGGSTLNFIQTQVAHTLGLPHSPSPSLKVVVGNGDELTSNQVCKE</sequence>
<reference evidence="1 2" key="1">
    <citation type="journal article" date="2018" name="Front. Plant Sci.">
        <title>Red Clover (Trifolium pratense) and Zigzag Clover (T. medium) - A Picture of Genomic Similarities and Differences.</title>
        <authorList>
            <person name="Dluhosova J."/>
            <person name="Istvanek J."/>
            <person name="Nedelnik J."/>
            <person name="Repkova J."/>
        </authorList>
    </citation>
    <scope>NUCLEOTIDE SEQUENCE [LARGE SCALE GENOMIC DNA]</scope>
    <source>
        <strain evidence="2">cv. 10/8</strain>
        <tissue evidence="1">Leaf</tissue>
    </source>
</reference>
<comment type="caution">
    <text evidence="1">The sequence shown here is derived from an EMBL/GenBank/DDBJ whole genome shotgun (WGS) entry which is preliminary data.</text>
</comment>
<keyword evidence="2" id="KW-1185">Reference proteome</keyword>
<dbReference type="InterPro" id="IPR021109">
    <property type="entry name" value="Peptidase_aspartic_dom_sf"/>
</dbReference>